<comment type="cofactor">
    <cofactor evidence="1">
        <name>FAD</name>
        <dbReference type="ChEBI" id="CHEBI:57692"/>
    </cofactor>
</comment>
<comment type="caution">
    <text evidence="5">The sequence shown here is derived from an EMBL/GenBank/DDBJ whole genome shotgun (WGS) entry which is preliminary data.</text>
</comment>
<dbReference type="Gene3D" id="3.30.70.2450">
    <property type="match status" value="1"/>
</dbReference>
<dbReference type="Gene3D" id="3.40.30.120">
    <property type="match status" value="1"/>
</dbReference>
<evidence type="ECO:0000256" key="2">
    <source>
        <dbReference type="ARBA" id="ARBA00022630"/>
    </source>
</evidence>
<accession>A0A428WP43</accession>
<keyword evidence="6" id="KW-1185">Reference proteome</keyword>
<dbReference type="PANTHER" id="PTHR43004">
    <property type="entry name" value="TRK SYSTEM POTASSIUM UPTAKE PROTEIN"/>
    <property type="match status" value="1"/>
</dbReference>
<gene>
    <name evidence="5" type="ORF">DMA12_14950</name>
</gene>
<evidence type="ECO:0000259" key="4">
    <source>
        <dbReference type="Pfam" id="PF01494"/>
    </source>
</evidence>
<evidence type="ECO:0000256" key="1">
    <source>
        <dbReference type="ARBA" id="ARBA00001974"/>
    </source>
</evidence>
<evidence type="ECO:0000256" key="3">
    <source>
        <dbReference type="ARBA" id="ARBA00022827"/>
    </source>
</evidence>
<dbReference type="Proteomes" id="UP000286716">
    <property type="component" value="Unassembled WGS sequence"/>
</dbReference>
<dbReference type="InterPro" id="IPR036188">
    <property type="entry name" value="FAD/NAD-bd_sf"/>
</dbReference>
<keyword evidence="2" id="KW-0285">Flavoprotein</keyword>
<dbReference type="EMBL" id="QHHU01000018">
    <property type="protein sequence ID" value="RSM44842.1"/>
    <property type="molecule type" value="Genomic_DNA"/>
</dbReference>
<dbReference type="InterPro" id="IPR002938">
    <property type="entry name" value="FAD-bd"/>
</dbReference>
<reference evidence="5 6" key="1">
    <citation type="submission" date="2018-05" db="EMBL/GenBank/DDBJ databases">
        <title>Evolution of GPA BGCs.</title>
        <authorList>
            <person name="Waglechner N."/>
            <person name="Wright G.D."/>
        </authorList>
    </citation>
    <scope>NUCLEOTIDE SEQUENCE [LARGE SCALE GENOMIC DNA]</scope>
    <source>
        <strain evidence="5 6">DSM 5908</strain>
    </source>
</reference>
<dbReference type="Pfam" id="PF01494">
    <property type="entry name" value="FAD_binding_3"/>
    <property type="match status" value="1"/>
</dbReference>
<evidence type="ECO:0000313" key="5">
    <source>
        <dbReference type="EMBL" id="RSM44842.1"/>
    </source>
</evidence>
<dbReference type="InterPro" id="IPR050641">
    <property type="entry name" value="RIFMO-like"/>
</dbReference>
<feature type="domain" description="FAD-binding" evidence="4">
    <location>
        <begin position="2"/>
        <end position="332"/>
    </location>
</feature>
<dbReference type="Pfam" id="PF21274">
    <property type="entry name" value="Rng_hyd_C"/>
    <property type="match status" value="1"/>
</dbReference>
<name>A0A428WP43_AMYBA</name>
<dbReference type="RefSeq" id="WP_020639599.1">
    <property type="nucleotide sequence ID" value="NZ_QHHU01000018.1"/>
</dbReference>
<dbReference type="AlphaFoldDB" id="A0A428WP43"/>
<dbReference type="OrthoDB" id="4141215at2"/>
<protein>
    <submittedName>
        <fullName evidence="5">FAD-dependent oxidoreductase</fullName>
    </submittedName>
</protein>
<dbReference type="GO" id="GO:0071949">
    <property type="term" value="F:FAD binding"/>
    <property type="evidence" value="ECO:0007669"/>
    <property type="project" value="InterPro"/>
</dbReference>
<keyword evidence="3" id="KW-0274">FAD</keyword>
<dbReference type="GO" id="GO:0016709">
    <property type="term" value="F:oxidoreductase activity, acting on paired donors, with incorporation or reduction of molecular oxygen, NAD(P)H as one donor, and incorporation of one atom of oxygen"/>
    <property type="evidence" value="ECO:0007669"/>
    <property type="project" value="UniProtKB-ARBA"/>
</dbReference>
<proteinExistence type="predicted"/>
<organism evidence="5 6">
    <name type="scientific">Amycolatopsis balhimycina DSM 5908</name>
    <dbReference type="NCBI Taxonomy" id="1081091"/>
    <lineage>
        <taxon>Bacteria</taxon>
        <taxon>Bacillati</taxon>
        <taxon>Actinomycetota</taxon>
        <taxon>Actinomycetes</taxon>
        <taxon>Pseudonocardiales</taxon>
        <taxon>Pseudonocardiaceae</taxon>
        <taxon>Amycolatopsis</taxon>
    </lineage>
</organism>
<dbReference type="PANTHER" id="PTHR43004:SF19">
    <property type="entry name" value="BINDING MONOOXYGENASE, PUTATIVE (JCVI)-RELATED"/>
    <property type="match status" value="1"/>
</dbReference>
<dbReference type="PRINTS" id="PR00420">
    <property type="entry name" value="RNGMNOXGNASE"/>
</dbReference>
<dbReference type="SUPFAM" id="SSF51905">
    <property type="entry name" value="FAD/NAD(P)-binding domain"/>
    <property type="match status" value="1"/>
</dbReference>
<sequence length="473" mass="51260">MDTDVVIAGAGPAGLMLATELALAGVGAIVVETLKARSGQSKATNLQPRTAEILEMRGLLTGVDERSIGRVEGGEFAGNTLDYAALDSRYPYQMGVPQARVEEILEDRLAELGREVRRNWQLTGFDQDDDGVTVHGPEQLRARYLIGCDGGRSTVRELLGVEFAGTDATRWTAVADVVCGPGTAQPPVGWSLAGMKPRRRADGTFARMVPLGEPGLYRFVYSDAPEGDITADDVADRFRLFYGDEYELIDVRYASSFSDAVRQVAKYRVGRVFLAGDAAHVHPPVGAQGMNLSVQDAFNLGWKLAAVLSGRTSEDLLNTYESERHPVGARVLATIRAQSALQGPDLERKTLREILAMLLNVPDANRVAADMMSGLDIDYGGAGHVGGRLPDFKVDKGWASRLFHKGQGVLLAHDEKFLAPAAPYRDRIAATVTDTLPWDDVQAVLIRPDGYVCWTAPGEEMTGALRKWFQTGA</sequence>
<evidence type="ECO:0000313" key="6">
    <source>
        <dbReference type="Proteomes" id="UP000286716"/>
    </source>
</evidence>
<dbReference type="Gene3D" id="3.50.50.60">
    <property type="entry name" value="FAD/NAD(P)-binding domain"/>
    <property type="match status" value="1"/>
</dbReference>